<feature type="transmembrane region" description="Helical" evidence="1">
    <location>
        <begin position="50"/>
        <end position="71"/>
    </location>
</feature>
<dbReference type="EMBL" id="LILC01000013">
    <property type="protein sequence ID" value="KOO46157.1"/>
    <property type="molecule type" value="Genomic_DNA"/>
</dbReference>
<dbReference type="AlphaFoldDB" id="A0A0M0L5L3"/>
<feature type="domain" description="YdbS-like PH" evidence="2">
    <location>
        <begin position="73"/>
        <end position="148"/>
    </location>
</feature>
<evidence type="ECO:0000313" key="3">
    <source>
        <dbReference type="EMBL" id="KOO46157.1"/>
    </source>
</evidence>
<keyword evidence="4" id="KW-1185">Reference proteome</keyword>
<gene>
    <name evidence="3" type="ORF">AMD01_09835</name>
</gene>
<accession>A0A0M0L5L3</accession>
<organism evidence="3 4">
    <name type="scientific">Priestia koreensis</name>
    <dbReference type="NCBI Taxonomy" id="284581"/>
    <lineage>
        <taxon>Bacteria</taxon>
        <taxon>Bacillati</taxon>
        <taxon>Bacillota</taxon>
        <taxon>Bacilli</taxon>
        <taxon>Bacillales</taxon>
        <taxon>Bacillaceae</taxon>
        <taxon>Priestia</taxon>
    </lineage>
</organism>
<evidence type="ECO:0000256" key="1">
    <source>
        <dbReference type="SAM" id="Phobius"/>
    </source>
</evidence>
<sequence length="168" mass="19769">MNRIERISLTIWRIQSFISFLIAIAIGIGAWALFHYHVIHYWHPLLKISWYGYLIVISLYWLLKNAVLLPLRYRHARYEFDKSTILLVNGGWSVEEVLIPTINVQHVNIQQGVLARKKHVCAIVLYTAGSLHRFEYISKENAEEIKRIVMNVVKKKEVMQDEDEKPLD</sequence>
<dbReference type="STRING" id="284581.AMD01_09835"/>
<dbReference type="RefSeq" id="WP_053401225.1">
    <property type="nucleotide sequence ID" value="NZ_LILC01000013.1"/>
</dbReference>
<dbReference type="PANTHER" id="PTHR34473:SF2">
    <property type="entry name" value="UPF0699 TRANSMEMBRANE PROTEIN YDBT"/>
    <property type="match status" value="1"/>
</dbReference>
<protein>
    <recommendedName>
        <fullName evidence="2">YdbS-like PH domain-containing protein</fullName>
    </recommendedName>
</protein>
<dbReference type="Proteomes" id="UP000037558">
    <property type="component" value="Unassembled WGS sequence"/>
</dbReference>
<feature type="transmembrane region" description="Helical" evidence="1">
    <location>
        <begin position="12"/>
        <end position="38"/>
    </location>
</feature>
<keyword evidence="1" id="KW-1133">Transmembrane helix</keyword>
<dbReference type="PANTHER" id="PTHR34473">
    <property type="entry name" value="UPF0699 TRANSMEMBRANE PROTEIN YDBS"/>
    <property type="match status" value="1"/>
</dbReference>
<name>A0A0M0L5L3_9BACI</name>
<proteinExistence type="predicted"/>
<keyword evidence="1" id="KW-0472">Membrane</keyword>
<evidence type="ECO:0000313" key="4">
    <source>
        <dbReference type="Proteomes" id="UP000037558"/>
    </source>
</evidence>
<evidence type="ECO:0000259" key="2">
    <source>
        <dbReference type="Pfam" id="PF03703"/>
    </source>
</evidence>
<dbReference type="PATRIC" id="fig|284581.3.peg.2045"/>
<dbReference type="InterPro" id="IPR005182">
    <property type="entry name" value="YdbS-like_PH"/>
</dbReference>
<dbReference type="Pfam" id="PF03703">
    <property type="entry name" value="bPH_2"/>
    <property type="match status" value="1"/>
</dbReference>
<comment type="caution">
    <text evidence="3">The sequence shown here is derived from an EMBL/GenBank/DDBJ whole genome shotgun (WGS) entry which is preliminary data.</text>
</comment>
<dbReference type="OrthoDB" id="1750577at2"/>
<reference evidence="4" key="1">
    <citation type="submission" date="2015-08" db="EMBL/GenBank/DDBJ databases">
        <title>Fjat-14210 dsm16467.</title>
        <authorList>
            <person name="Liu B."/>
            <person name="Wang J."/>
            <person name="Zhu Y."/>
            <person name="Liu G."/>
            <person name="Chen Q."/>
            <person name="Chen Z."/>
            <person name="Lan J."/>
            <person name="Che J."/>
            <person name="Ge C."/>
            <person name="Shi H."/>
            <person name="Pan Z."/>
            <person name="Liu X."/>
        </authorList>
    </citation>
    <scope>NUCLEOTIDE SEQUENCE [LARGE SCALE GENOMIC DNA]</scope>
    <source>
        <strain evidence="4">DSM 16467</strain>
    </source>
</reference>
<keyword evidence="1" id="KW-0812">Transmembrane</keyword>